<dbReference type="InterPro" id="IPR050833">
    <property type="entry name" value="Poly_Biosynth_Transport"/>
</dbReference>
<keyword evidence="5 7" id="KW-0472">Membrane</keyword>
<dbReference type="GO" id="GO:0005886">
    <property type="term" value="C:plasma membrane"/>
    <property type="evidence" value="ECO:0007669"/>
    <property type="project" value="UniProtKB-SubCell"/>
</dbReference>
<name>A0A0Q0U9P9_9CORY</name>
<evidence type="ECO:0000256" key="5">
    <source>
        <dbReference type="ARBA" id="ARBA00023136"/>
    </source>
</evidence>
<evidence type="ECO:0000313" key="8">
    <source>
        <dbReference type="EMBL" id="KQB84453.1"/>
    </source>
</evidence>
<dbReference type="RefSeq" id="WP_069723578.1">
    <property type="nucleotide sequence ID" value="NZ_LKST01000002.1"/>
</dbReference>
<feature type="transmembrane region" description="Helical" evidence="7">
    <location>
        <begin position="130"/>
        <end position="153"/>
    </location>
</feature>
<gene>
    <name evidence="8" type="ORF">Cocul_01254</name>
</gene>
<comment type="subcellular location">
    <subcellularLocation>
        <location evidence="1">Cell membrane</location>
        <topology evidence="1">Multi-pass membrane protein</topology>
    </subcellularLocation>
</comment>
<evidence type="ECO:0000256" key="3">
    <source>
        <dbReference type="ARBA" id="ARBA00022692"/>
    </source>
</evidence>
<feature type="transmembrane region" description="Helical" evidence="7">
    <location>
        <begin position="191"/>
        <end position="211"/>
    </location>
</feature>
<dbReference type="PATRIC" id="fig|1544416.3.peg.1260"/>
<feature type="compositionally biased region" description="Basic and acidic residues" evidence="6">
    <location>
        <begin position="62"/>
        <end position="72"/>
    </location>
</feature>
<feature type="transmembrane region" description="Helical" evidence="7">
    <location>
        <begin position="100"/>
        <end position="124"/>
    </location>
</feature>
<dbReference type="PANTHER" id="PTHR30250">
    <property type="entry name" value="PST FAMILY PREDICTED COLANIC ACID TRANSPORTER"/>
    <property type="match status" value="1"/>
</dbReference>
<dbReference type="Proteomes" id="UP000050517">
    <property type="component" value="Unassembled WGS sequence"/>
</dbReference>
<feature type="transmembrane region" description="Helical" evidence="7">
    <location>
        <begin position="377"/>
        <end position="396"/>
    </location>
</feature>
<comment type="caution">
    <text evidence="8">The sequence shown here is derived from an EMBL/GenBank/DDBJ whole genome shotgun (WGS) entry which is preliminary data.</text>
</comment>
<dbReference type="AlphaFoldDB" id="A0A0Q0U9P9"/>
<evidence type="ECO:0000256" key="2">
    <source>
        <dbReference type="ARBA" id="ARBA00022475"/>
    </source>
</evidence>
<keyword evidence="4 7" id="KW-1133">Transmembrane helix</keyword>
<feature type="transmembrane region" description="Helical" evidence="7">
    <location>
        <begin position="232"/>
        <end position="251"/>
    </location>
</feature>
<feature type="region of interest" description="Disordered" evidence="6">
    <location>
        <begin position="59"/>
        <end position="90"/>
    </location>
</feature>
<evidence type="ECO:0000256" key="6">
    <source>
        <dbReference type="SAM" id="MobiDB-lite"/>
    </source>
</evidence>
<feature type="transmembrane region" description="Helical" evidence="7">
    <location>
        <begin position="263"/>
        <end position="284"/>
    </location>
</feature>
<evidence type="ECO:0000256" key="7">
    <source>
        <dbReference type="SAM" id="Phobius"/>
    </source>
</evidence>
<feature type="region of interest" description="Disordered" evidence="6">
    <location>
        <begin position="426"/>
        <end position="449"/>
    </location>
</feature>
<feature type="transmembrane region" description="Helical" evidence="7">
    <location>
        <begin position="348"/>
        <end position="370"/>
    </location>
</feature>
<reference evidence="8 9" key="1">
    <citation type="submission" date="2015-10" db="EMBL/GenBank/DDBJ databases">
        <title>Corynebacteirum lowii and Corynebacterium oculi species nova, derived from human clinical disease and and emended description of Corynebacterium mastiditis.</title>
        <authorList>
            <person name="Bernard K."/>
            <person name="Pacheco A.L."/>
            <person name="Mcdougall C."/>
            <person name="Burtx T."/>
            <person name="Weibe D."/>
            <person name="Tyler S."/>
            <person name="Olson A.B."/>
            <person name="Cnockaert M."/>
            <person name="Eguchi H."/>
            <person name="Kuwahara T."/>
            <person name="Nakayama-Imaohji H."/>
            <person name="Boudewijins M."/>
            <person name="Van Hoecke F."/>
            <person name="Bernier A.-M."/>
            <person name="Vandamme P."/>
        </authorList>
    </citation>
    <scope>NUCLEOTIDE SEQUENCE [LARGE SCALE GENOMIC DNA]</scope>
    <source>
        <strain evidence="8 9">NML 130210</strain>
    </source>
</reference>
<dbReference type="PANTHER" id="PTHR30250:SF11">
    <property type="entry name" value="O-ANTIGEN TRANSPORTER-RELATED"/>
    <property type="match status" value="1"/>
</dbReference>
<proteinExistence type="predicted"/>
<dbReference type="EMBL" id="LKST01000002">
    <property type="protein sequence ID" value="KQB84453.1"/>
    <property type="molecule type" value="Genomic_DNA"/>
</dbReference>
<sequence length="449" mass="47066">MRSLSVATVFAALSGFLIVIISTRILDEEAAKLFQAYWGLFFACTGILDGIMQETTRTVSAQRKDSEGHGDRGTPSAQARPTSDAHHGGVDKHTHAHWHFALLVGLVAAALSLLTEPLWVPLVIGGKHGMAGSGLLALGLMLYAFQAVLSGILSGWERWPSYARLIALDSGVRFLLVALAALLGWNLVPFFIITVIGSLSWLVILAADPTARAHARSPLPLTLGSFARRAGSAMIATGASAAIITGVAPLINATMEEPDTEGGVALAGIMLAVSLTRAPVLVPLQRFQSALIVYFVRHRERMRQAVVPPAAAVLGVGVLGAGLAWLLGPWILAVGWDHDPAYAVPGPLLAALTFASSCTGVLMITGAASIAAERHRLYVAGWVIASVVVCAVLWRGTDPLTTIPLALTVGPVIGALVQLGALRSRRGARRGGQQGAGGDAAPPRARHRR</sequence>
<evidence type="ECO:0000313" key="9">
    <source>
        <dbReference type="Proteomes" id="UP000050517"/>
    </source>
</evidence>
<accession>A0A0Q0U9P9</accession>
<feature type="transmembrane region" description="Helical" evidence="7">
    <location>
        <begin position="6"/>
        <end position="26"/>
    </location>
</feature>
<protein>
    <recommendedName>
        <fullName evidence="10">Polysaccharide biosynthesis protein</fullName>
    </recommendedName>
</protein>
<evidence type="ECO:0000256" key="1">
    <source>
        <dbReference type="ARBA" id="ARBA00004651"/>
    </source>
</evidence>
<evidence type="ECO:0000256" key="4">
    <source>
        <dbReference type="ARBA" id="ARBA00022989"/>
    </source>
</evidence>
<dbReference type="STRING" id="1544416.Cocul_01254"/>
<feature type="transmembrane region" description="Helical" evidence="7">
    <location>
        <begin position="402"/>
        <end position="422"/>
    </location>
</feature>
<keyword evidence="9" id="KW-1185">Reference proteome</keyword>
<organism evidence="8 9">
    <name type="scientific">Corynebacterium oculi</name>
    <dbReference type="NCBI Taxonomy" id="1544416"/>
    <lineage>
        <taxon>Bacteria</taxon>
        <taxon>Bacillati</taxon>
        <taxon>Actinomycetota</taxon>
        <taxon>Actinomycetes</taxon>
        <taxon>Mycobacteriales</taxon>
        <taxon>Corynebacteriaceae</taxon>
        <taxon>Corynebacterium</taxon>
    </lineage>
</organism>
<feature type="transmembrane region" description="Helical" evidence="7">
    <location>
        <begin position="305"/>
        <end position="328"/>
    </location>
</feature>
<keyword evidence="2" id="KW-1003">Cell membrane</keyword>
<evidence type="ECO:0008006" key="10">
    <source>
        <dbReference type="Google" id="ProtNLM"/>
    </source>
</evidence>
<keyword evidence="3 7" id="KW-0812">Transmembrane</keyword>